<comment type="function">
    <text evidence="14">Cell wall formation.</text>
</comment>
<name>A0A9D1UEF1_9FIRM</name>
<evidence type="ECO:0000256" key="11">
    <source>
        <dbReference type="ARBA" id="ARBA00023306"/>
    </source>
</evidence>
<evidence type="ECO:0000256" key="13">
    <source>
        <dbReference type="ARBA" id="ARBA00047833"/>
    </source>
</evidence>
<reference evidence="18" key="1">
    <citation type="journal article" date="2021" name="PeerJ">
        <title>Extensive microbial diversity within the chicken gut microbiome revealed by metagenomics and culture.</title>
        <authorList>
            <person name="Gilroy R."/>
            <person name="Ravi A."/>
            <person name="Getino M."/>
            <person name="Pursley I."/>
            <person name="Horton D.L."/>
            <person name="Alikhan N.F."/>
            <person name="Baker D."/>
            <person name="Gharbi K."/>
            <person name="Hall N."/>
            <person name="Watson M."/>
            <person name="Adriaenssens E.M."/>
            <person name="Foster-Nyarko E."/>
            <person name="Jarju S."/>
            <person name="Secka A."/>
            <person name="Antonio M."/>
            <person name="Oren A."/>
            <person name="Chaudhuri R.R."/>
            <person name="La Ragione R."/>
            <person name="Hildebrand F."/>
            <person name="Pallen M.J."/>
        </authorList>
    </citation>
    <scope>NUCLEOTIDE SEQUENCE</scope>
    <source>
        <strain evidence="18">ChiSxjej1B13-11762</strain>
    </source>
</reference>
<evidence type="ECO:0000256" key="12">
    <source>
        <dbReference type="ARBA" id="ARBA00023316"/>
    </source>
</evidence>
<evidence type="ECO:0000256" key="2">
    <source>
        <dbReference type="ARBA" id="ARBA00004752"/>
    </source>
</evidence>
<dbReference type="InterPro" id="IPR004101">
    <property type="entry name" value="Mur_ligase_C"/>
</dbReference>
<evidence type="ECO:0000256" key="4">
    <source>
        <dbReference type="ARBA" id="ARBA00022490"/>
    </source>
</evidence>
<dbReference type="HAMAP" id="MF_00046">
    <property type="entry name" value="MurC"/>
    <property type="match status" value="1"/>
</dbReference>
<organism evidence="18 19">
    <name type="scientific">Candidatus Dorea gallistercoris</name>
    <dbReference type="NCBI Taxonomy" id="2838542"/>
    <lineage>
        <taxon>Bacteria</taxon>
        <taxon>Bacillati</taxon>
        <taxon>Bacillota</taxon>
        <taxon>Clostridia</taxon>
        <taxon>Lachnospirales</taxon>
        <taxon>Lachnospiraceae</taxon>
        <taxon>Dorea</taxon>
    </lineage>
</organism>
<dbReference type="Pfam" id="PF01225">
    <property type="entry name" value="Mur_ligase"/>
    <property type="match status" value="1"/>
</dbReference>
<evidence type="ECO:0000313" key="19">
    <source>
        <dbReference type="Proteomes" id="UP000824263"/>
    </source>
</evidence>
<dbReference type="AlphaFoldDB" id="A0A9D1UEF1"/>
<feature type="binding site" evidence="14">
    <location>
        <begin position="118"/>
        <end position="124"/>
    </location>
    <ligand>
        <name>ATP</name>
        <dbReference type="ChEBI" id="CHEBI:30616"/>
    </ligand>
</feature>
<comment type="caution">
    <text evidence="18">The sequence shown here is derived from an EMBL/GenBank/DDBJ whole genome shotgun (WGS) entry which is preliminary data.</text>
</comment>
<evidence type="ECO:0000259" key="15">
    <source>
        <dbReference type="Pfam" id="PF01225"/>
    </source>
</evidence>
<dbReference type="InterPro" id="IPR013221">
    <property type="entry name" value="Mur_ligase_cen"/>
</dbReference>
<accession>A0A9D1UEF1</accession>
<dbReference type="InterPro" id="IPR036565">
    <property type="entry name" value="Mur-like_cat_sf"/>
</dbReference>
<evidence type="ECO:0000256" key="5">
    <source>
        <dbReference type="ARBA" id="ARBA00022598"/>
    </source>
</evidence>
<evidence type="ECO:0000256" key="1">
    <source>
        <dbReference type="ARBA" id="ARBA00004496"/>
    </source>
</evidence>
<keyword evidence="4 14" id="KW-0963">Cytoplasm</keyword>
<protein>
    <recommendedName>
        <fullName evidence="3 14">UDP-N-acetylmuramate--L-alanine ligase</fullName>
        <ecNumber evidence="3 14">6.3.2.8</ecNumber>
    </recommendedName>
    <alternativeName>
        <fullName evidence="14">UDP-N-acetylmuramoyl-L-alanine synthetase</fullName>
    </alternativeName>
</protein>
<keyword evidence="9 14" id="KW-0133">Cell shape</keyword>
<dbReference type="InterPro" id="IPR036615">
    <property type="entry name" value="Mur_ligase_C_dom_sf"/>
</dbReference>
<feature type="domain" description="Mur ligase N-terminal catalytic" evidence="15">
    <location>
        <begin position="11"/>
        <end position="111"/>
    </location>
</feature>
<keyword evidence="7 14" id="KW-0547">Nucleotide-binding</keyword>
<evidence type="ECO:0000259" key="17">
    <source>
        <dbReference type="Pfam" id="PF08245"/>
    </source>
</evidence>
<keyword evidence="5 14" id="KW-0436">Ligase</keyword>
<feature type="domain" description="Mur ligase central" evidence="17">
    <location>
        <begin position="116"/>
        <end position="296"/>
    </location>
</feature>
<evidence type="ECO:0000256" key="14">
    <source>
        <dbReference type="HAMAP-Rule" id="MF_00046"/>
    </source>
</evidence>
<dbReference type="SUPFAM" id="SSF51984">
    <property type="entry name" value="MurCD N-terminal domain"/>
    <property type="match status" value="1"/>
</dbReference>
<dbReference type="Pfam" id="PF08245">
    <property type="entry name" value="Mur_ligase_M"/>
    <property type="match status" value="1"/>
</dbReference>
<keyword evidence="10 14" id="KW-0573">Peptidoglycan synthesis</keyword>
<evidence type="ECO:0000256" key="10">
    <source>
        <dbReference type="ARBA" id="ARBA00022984"/>
    </source>
</evidence>
<dbReference type="Pfam" id="PF02875">
    <property type="entry name" value="Mur_ligase_C"/>
    <property type="match status" value="1"/>
</dbReference>
<dbReference type="EMBL" id="DXGF01000190">
    <property type="protein sequence ID" value="HIW84777.1"/>
    <property type="molecule type" value="Genomic_DNA"/>
</dbReference>
<gene>
    <name evidence="14" type="primary">murC</name>
    <name evidence="18" type="ORF">H9873_10730</name>
</gene>
<reference evidence="18" key="2">
    <citation type="submission" date="2021-04" db="EMBL/GenBank/DDBJ databases">
        <authorList>
            <person name="Gilroy R."/>
        </authorList>
    </citation>
    <scope>NUCLEOTIDE SEQUENCE</scope>
    <source>
        <strain evidence="18">ChiSxjej1B13-11762</strain>
    </source>
</reference>
<dbReference type="GO" id="GO:0009252">
    <property type="term" value="P:peptidoglycan biosynthetic process"/>
    <property type="evidence" value="ECO:0007669"/>
    <property type="project" value="UniProtKB-UniRule"/>
</dbReference>
<dbReference type="GO" id="GO:0005737">
    <property type="term" value="C:cytoplasm"/>
    <property type="evidence" value="ECO:0007669"/>
    <property type="project" value="UniProtKB-SubCell"/>
</dbReference>
<evidence type="ECO:0000256" key="9">
    <source>
        <dbReference type="ARBA" id="ARBA00022960"/>
    </source>
</evidence>
<comment type="pathway">
    <text evidence="2 14">Cell wall biogenesis; peptidoglycan biosynthesis.</text>
</comment>
<dbReference type="PANTHER" id="PTHR43445:SF3">
    <property type="entry name" value="UDP-N-ACETYLMURAMATE--L-ALANINE LIGASE"/>
    <property type="match status" value="1"/>
</dbReference>
<dbReference type="PANTHER" id="PTHR43445">
    <property type="entry name" value="UDP-N-ACETYLMURAMATE--L-ALANINE LIGASE-RELATED"/>
    <property type="match status" value="1"/>
</dbReference>
<dbReference type="InterPro" id="IPR000713">
    <property type="entry name" value="Mur_ligase_N"/>
</dbReference>
<dbReference type="GO" id="GO:0005524">
    <property type="term" value="F:ATP binding"/>
    <property type="evidence" value="ECO:0007669"/>
    <property type="project" value="UniProtKB-UniRule"/>
</dbReference>
<evidence type="ECO:0000313" key="18">
    <source>
        <dbReference type="EMBL" id="HIW84777.1"/>
    </source>
</evidence>
<evidence type="ECO:0000256" key="7">
    <source>
        <dbReference type="ARBA" id="ARBA00022741"/>
    </source>
</evidence>
<evidence type="ECO:0000259" key="16">
    <source>
        <dbReference type="Pfam" id="PF02875"/>
    </source>
</evidence>
<evidence type="ECO:0000256" key="6">
    <source>
        <dbReference type="ARBA" id="ARBA00022618"/>
    </source>
</evidence>
<dbReference type="EC" id="6.3.2.8" evidence="3 14"/>
<comment type="similarity">
    <text evidence="14">Belongs to the MurCDEF family.</text>
</comment>
<feature type="domain" description="Mur ligase C-terminal" evidence="16">
    <location>
        <begin position="318"/>
        <end position="447"/>
    </location>
</feature>
<evidence type="ECO:0000256" key="8">
    <source>
        <dbReference type="ARBA" id="ARBA00022840"/>
    </source>
</evidence>
<dbReference type="GO" id="GO:0008763">
    <property type="term" value="F:UDP-N-acetylmuramate-L-alanine ligase activity"/>
    <property type="evidence" value="ECO:0007669"/>
    <property type="project" value="UniProtKB-UniRule"/>
</dbReference>
<dbReference type="GO" id="GO:0008360">
    <property type="term" value="P:regulation of cell shape"/>
    <property type="evidence" value="ECO:0007669"/>
    <property type="project" value="UniProtKB-KW"/>
</dbReference>
<dbReference type="NCBIfam" id="TIGR01082">
    <property type="entry name" value="murC"/>
    <property type="match status" value="1"/>
</dbReference>
<dbReference type="SUPFAM" id="SSF53244">
    <property type="entry name" value="MurD-like peptide ligases, peptide-binding domain"/>
    <property type="match status" value="1"/>
</dbReference>
<keyword evidence="6 14" id="KW-0132">Cell division</keyword>
<comment type="catalytic activity">
    <reaction evidence="13 14">
        <text>UDP-N-acetyl-alpha-D-muramate + L-alanine + ATP = UDP-N-acetyl-alpha-D-muramoyl-L-alanine + ADP + phosphate + H(+)</text>
        <dbReference type="Rhea" id="RHEA:23372"/>
        <dbReference type="ChEBI" id="CHEBI:15378"/>
        <dbReference type="ChEBI" id="CHEBI:30616"/>
        <dbReference type="ChEBI" id="CHEBI:43474"/>
        <dbReference type="ChEBI" id="CHEBI:57972"/>
        <dbReference type="ChEBI" id="CHEBI:70757"/>
        <dbReference type="ChEBI" id="CHEBI:83898"/>
        <dbReference type="ChEBI" id="CHEBI:456216"/>
        <dbReference type="EC" id="6.3.2.8"/>
    </reaction>
</comment>
<dbReference type="GO" id="GO:0051301">
    <property type="term" value="P:cell division"/>
    <property type="evidence" value="ECO:0007669"/>
    <property type="project" value="UniProtKB-KW"/>
</dbReference>
<comment type="subcellular location">
    <subcellularLocation>
        <location evidence="1 14">Cytoplasm</location>
    </subcellularLocation>
</comment>
<dbReference type="InterPro" id="IPR050061">
    <property type="entry name" value="MurCDEF_pg_biosynth"/>
</dbReference>
<keyword evidence="8 14" id="KW-0067">ATP-binding</keyword>
<dbReference type="Gene3D" id="3.40.1190.10">
    <property type="entry name" value="Mur-like, catalytic domain"/>
    <property type="match status" value="1"/>
</dbReference>
<dbReference type="GO" id="GO:0071555">
    <property type="term" value="P:cell wall organization"/>
    <property type="evidence" value="ECO:0007669"/>
    <property type="project" value="UniProtKB-KW"/>
</dbReference>
<dbReference type="Gene3D" id="3.90.190.20">
    <property type="entry name" value="Mur ligase, C-terminal domain"/>
    <property type="match status" value="1"/>
</dbReference>
<dbReference type="InterPro" id="IPR005758">
    <property type="entry name" value="UDP-N-AcMur_Ala_ligase_MurC"/>
</dbReference>
<sequence length="459" mass="50219">MYQIQFDTPIHVHFIGIGGISMSGLAQILLKEHFTVSGSDAKESPLTRQLEENGARIFYGQKASNIMDGIDAVVYTAAIHEDNQEYQAALQKGLPMLSRAELLGQIMANYRTPIAVSGTHGKTTTTSMLSHIFLAGDLDPTISVGGILQAIGGNIRVGDSDLFVTEACEYTNSFLHFLPKISIILNVDADHLDFFKDLDDIRASFRKFAQLLPADGALVINGAIPDLDFFIDGLPCRVCTYGMDSSFDYAAVNIAYDRDGHASFDFVKEGIFADRVSLSVNGEHNVQNALAALAVADILNIPLETSKKGLKAFKGTNRRFEHKGEFRGVTVIDDYAHHPAEIKATLAAARHYPHQEVWCIFQPHTYTRTKALFSDFVDALAGADHVILADIYAARETDTLGVSSKALALALKEKGTDAYYFPTFEEIEDFCRSHCENGDLLITMGAGNVVNIGESLLKL</sequence>
<dbReference type="Proteomes" id="UP000824263">
    <property type="component" value="Unassembled WGS sequence"/>
</dbReference>
<evidence type="ECO:0000256" key="3">
    <source>
        <dbReference type="ARBA" id="ARBA00012211"/>
    </source>
</evidence>
<keyword evidence="12 14" id="KW-0961">Cell wall biogenesis/degradation</keyword>
<keyword evidence="11 14" id="KW-0131">Cell cycle</keyword>
<proteinExistence type="inferred from homology"/>
<dbReference type="Gene3D" id="3.40.50.720">
    <property type="entry name" value="NAD(P)-binding Rossmann-like Domain"/>
    <property type="match status" value="1"/>
</dbReference>
<dbReference type="SUPFAM" id="SSF53623">
    <property type="entry name" value="MurD-like peptide ligases, catalytic domain"/>
    <property type="match status" value="1"/>
</dbReference>